<evidence type="ECO:0000259" key="3">
    <source>
        <dbReference type="PROSITE" id="PS50893"/>
    </source>
</evidence>
<name>A0A2T5JSC7_9RHOB</name>
<reference evidence="4 5" key="1">
    <citation type="submission" date="2018-04" db="EMBL/GenBank/DDBJ databases">
        <title>Genomic Encyclopedia of Type Strains, Phase III (KMG-III): the genomes of soil and plant-associated and newly described type strains.</title>
        <authorList>
            <person name="Whitman W."/>
        </authorList>
    </citation>
    <scope>NUCLEOTIDE SEQUENCE [LARGE SCALE GENOMIC DNA]</scope>
    <source>
        <strain evidence="4 5">KA25</strain>
    </source>
</reference>
<dbReference type="PANTHER" id="PTHR24220:SF684">
    <property type="entry name" value="FE(3+) IONS IMPORT ATP-BINDING PROTEIN FBPC"/>
    <property type="match status" value="1"/>
</dbReference>
<dbReference type="EMBL" id="QAOT01000029">
    <property type="protein sequence ID" value="PTR11113.1"/>
    <property type="molecule type" value="Genomic_DNA"/>
</dbReference>
<evidence type="ECO:0000313" key="5">
    <source>
        <dbReference type="Proteomes" id="UP000244060"/>
    </source>
</evidence>
<dbReference type="AlphaFoldDB" id="A0A2T5JSC7"/>
<accession>A0A2T5JSC7</accession>
<organism evidence="4 5">
    <name type="scientific">Cereibacter azotoformans</name>
    <dbReference type="NCBI Taxonomy" id="43057"/>
    <lineage>
        <taxon>Bacteria</taxon>
        <taxon>Pseudomonadati</taxon>
        <taxon>Pseudomonadota</taxon>
        <taxon>Alphaproteobacteria</taxon>
        <taxon>Rhodobacterales</taxon>
        <taxon>Paracoccaceae</taxon>
        <taxon>Cereibacter</taxon>
    </lineage>
</organism>
<keyword evidence="2 4" id="KW-0067">ATP-binding</keyword>
<dbReference type="Pfam" id="PF00005">
    <property type="entry name" value="ABC_tran"/>
    <property type="match status" value="1"/>
</dbReference>
<dbReference type="SMART" id="SM00382">
    <property type="entry name" value="AAA"/>
    <property type="match status" value="1"/>
</dbReference>
<dbReference type="OrthoDB" id="7691263at2"/>
<dbReference type="RefSeq" id="WP_011910357.1">
    <property type="nucleotide sequence ID" value="NZ_CP090022.1"/>
</dbReference>
<dbReference type="Proteomes" id="UP000244060">
    <property type="component" value="Unassembled WGS sequence"/>
</dbReference>
<comment type="caution">
    <text evidence="4">The sequence shown here is derived from an EMBL/GenBank/DDBJ whole genome shotgun (WGS) entry which is preliminary data.</text>
</comment>
<dbReference type="InterPro" id="IPR017871">
    <property type="entry name" value="ABC_transporter-like_CS"/>
</dbReference>
<sequence>MKDLAPPDVAASDAVADIRDLSVRLGERFEVAIEQLSVAPGEVLVLDAPSGSGKSTVLGLVAGAVAPQARPSRHRVAGHDLAVAPCPPGPAVMGFVLQTHALVPYLTMGDNVGLPARIARLRVAPDWAREVVGSLGLADLLDRFPAQLSVGQRQRAAVARAMLARPRLLLLDEPVSALDPANVRAVEELILRLAGDAGSAVLLAGHQIAGSAFAACRRVRHRVEAAGALTRSVFQAEAV</sequence>
<dbReference type="Gene3D" id="3.40.50.300">
    <property type="entry name" value="P-loop containing nucleotide triphosphate hydrolases"/>
    <property type="match status" value="1"/>
</dbReference>
<dbReference type="InterPro" id="IPR003593">
    <property type="entry name" value="AAA+_ATPase"/>
</dbReference>
<evidence type="ECO:0000256" key="1">
    <source>
        <dbReference type="ARBA" id="ARBA00022741"/>
    </source>
</evidence>
<evidence type="ECO:0000256" key="2">
    <source>
        <dbReference type="ARBA" id="ARBA00022840"/>
    </source>
</evidence>
<proteinExistence type="predicted"/>
<dbReference type="GO" id="GO:0016887">
    <property type="term" value="F:ATP hydrolysis activity"/>
    <property type="evidence" value="ECO:0007669"/>
    <property type="project" value="InterPro"/>
</dbReference>
<dbReference type="GO" id="GO:0022857">
    <property type="term" value="F:transmembrane transporter activity"/>
    <property type="evidence" value="ECO:0007669"/>
    <property type="project" value="TreeGrafter"/>
</dbReference>
<feature type="domain" description="ABC transporter" evidence="3">
    <location>
        <begin position="16"/>
        <end position="235"/>
    </location>
</feature>
<gene>
    <name evidence="4" type="ORF">C8J28_1296</name>
</gene>
<keyword evidence="5" id="KW-1185">Reference proteome</keyword>
<protein>
    <submittedName>
        <fullName evidence="4">Putative ABC transport system ATP-binding protein</fullName>
    </submittedName>
</protein>
<dbReference type="PROSITE" id="PS00211">
    <property type="entry name" value="ABC_TRANSPORTER_1"/>
    <property type="match status" value="1"/>
</dbReference>
<dbReference type="PROSITE" id="PS50893">
    <property type="entry name" value="ABC_TRANSPORTER_2"/>
    <property type="match status" value="1"/>
</dbReference>
<dbReference type="PANTHER" id="PTHR24220">
    <property type="entry name" value="IMPORT ATP-BINDING PROTEIN"/>
    <property type="match status" value="1"/>
</dbReference>
<dbReference type="InterPro" id="IPR015854">
    <property type="entry name" value="ABC_transpr_LolD-like"/>
</dbReference>
<dbReference type="InterPro" id="IPR027417">
    <property type="entry name" value="P-loop_NTPase"/>
</dbReference>
<dbReference type="GO" id="GO:0005524">
    <property type="term" value="F:ATP binding"/>
    <property type="evidence" value="ECO:0007669"/>
    <property type="project" value="UniProtKB-KW"/>
</dbReference>
<dbReference type="InterPro" id="IPR003439">
    <property type="entry name" value="ABC_transporter-like_ATP-bd"/>
</dbReference>
<dbReference type="SUPFAM" id="SSF52540">
    <property type="entry name" value="P-loop containing nucleoside triphosphate hydrolases"/>
    <property type="match status" value="1"/>
</dbReference>
<dbReference type="GO" id="GO:0005886">
    <property type="term" value="C:plasma membrane"/>
    <property type="evidence" value="ECO:0007669"/>
    <property type="project" value="TreeGrafter"/>
</dbReference>
<evidence type="ECO:0000313" key="4">
    <source>
        <dbReference type="EMBL" id="PTR11113.1"/>
    </source>
</evidence>
<keyword evidence="1" id="KW-0547">Nucleotide-binding</keyword>